<dbReference type="InterPro" id="IPR035979">
    <property type="entry name" value="RBD_domain_sf"/>
</dbReference>
<reference evidence="3 4" key="1">
    <citation type="journal article" date="2018" name="Biotechnol. Adv.">
        <title>Improved genomic resources and new bioinformatic workflow for the carcinogenic parasite Clonorchis sinensis: Biotechnological implications.</title>
        <authorList>
            <person name="Wang D."/>
            <person name="Korhonen P.K."/>
            <person name="Gasser R.B."/>
            <person name="Young N.D."/>
        </authorList>
    </citation>
    <scope>NUCLEOTIDE SEQUENCE [LARGE SCALE GENOMIC DNA]</scope>
    <source>
        <strain evidence="3">Cs-k2</strain>
    </source>
</reference>
<sequence length="556" mass="62138">MLVQSNFKDGFPVTHLRLAGDVASNIGWMMVQVPANSQSSVTLIFKHFPTELTAQDIVSFLHSLGATNVNYLGQQGALKNSALADFPSLEHCWKVIRGVHQRTILEKRLRVEFFSSIDTGPNEFRQSGSGAQGTQPYPGRWMPTAESPSTPLAPKWDIWIPISPKLHYKYPPATESILTNIVRTMVSCPAFYTQVLHLMNRLHLPPPFVDPELFPGKLVVTAEPFVSRERSPDQQQVSKLKDDDGLEMDLSTSTESELESDIDLKSATSTRATRTVRRPRRERRTKPVGDGRSVAFAKRNRDNKLQPPNVSELFETPSVQPKLQLHVPQELPLQEERAHTAESVGGFGLLNPVVLNQQSMVVADRTSSERVWESDDFRLRKGTERPYSSSDNSGDEGAGFLQSVSDQERPECDVSLSFSLDELRLRRLSPEERQNYAVFSKNYSAGEPTSRLYIKNLAPSVTEHDLHRVFGVFQFGLVKDLNFKPAVPSSSTDRFSIRLLTEGRMKGQAFVSLDGELTAAQALEATNGLLLHDRPMVVQFARGAKAKVDEKSLIQT</sequence>
<evidence type="ECO:0000313" key="3">
    <source>
        <dbReference type="EMBL" id="KAG5451456.1"/>
    </source>
</evidence>
<feature type="region of interest" description="Disordered" evidence="2">
    <location>
        <begin position="225"/>
        <end position="317"/>
    </location>
</feature>
<dbReference type="FunCoup" id="A0A3R7D1Q4">
    <property type="interactions" value="531"/>
</dbReference>
<protein>
    <submittedName>
        <fullName evidence="3">RNA-binding region-containing protein 3</fullName>
    </submittedName>
</protein>
<accession>A0A3R7D1Q4</accession>
<proteinExistence type="predicted"/>
<dbReference type="InParanoid" id="A0A3R7D1Q4"/>
<dbReference type="SMART" id="SM00360">
    <property type="entry name" value="RRM"/>
    <property type="match status" value="2"/>
</dbReference>
<dbReference type="InterPro" id="IPR045164">
    <property type="entry name" value="RBM41/RNPC3"/>
</dbReference>
<dbReference type="PANTHER" id="PTHR16105">
    <property type="entry name" value="RNA-BINDING REGION-CONTAINING PROTEIN 3"/>
    <property type="match status" value="1"/>
</dbReference>
<feature type="region of interest" description="Disordered" evidence="2">
    <location>
        <begin position="382"/>
        <end position="406"/>
    </location>
</feature>
<keyword evidence="1" id="KW-0694">RNA-binding</keyword>
<evidence type="ECO:0000313" key="4">
    <source>
        <dbReference type="Proteomes" id="UP000286415"/>
    </source>
</evidence>
<dbReference type="STRING" id="79923.A0A3R7D1Q4"/>
<dbReference type="Gene3D" id="3.30.70.330">
    <property type="match status" value="1"/>
</dbReference>
<dbReference type="EMBL" id="NIRI02000042">
    <property type="protein sequence ID" value="KAG5451456.1"/>
    <property type="molecule type" value="Genomic_DNA"/>
</dbReference>
<reference evidence="3 4" key="2">
    <citation type="journal article" date="2021" name="Genomics">
        <title>High-quality reference genome for Clonorchis sinensis.</title>
        <authorList>
            <person name="Young N.D."/>
            <person name="Stroehlein A.J."/>
            <person name="Kinkar L."/>
            <person name="Wang T."/>
            <person name="Sohn W.M."/>
            <person name="Chang B.C.H."/>
            <person name="Kaur P."/>
            <person name="Weisz D."/>
            <person name="Dudchenko O."/>
            <person name="Aiden E.L."/>
            <person name="Korhonen P.K."/>
            <person name="Gasser R.B."/>
        </authorList>
    </citation>
    <scope>NUCLEOTIDE SEQUENCE [LARGE SCALE GENOMIC DNA]</scope>
    <source>
        <strain evidence="3">Cs-k2</strain>
    </source>
</reference>
<dbReference type="GO" id="GO:0097157">
    <property type="term" value="F:pre-mRNA intronic binding"/>
    <property type="evidence" value="ECO:0007669"/>
    <property type="project" value="TreeGrafter"/>
</dbReference>
<dbReference type="GO" id="GO:0000398">
    <property type="term" value="P:mRNA splicing, via spliceosome"/>
    <property type="evidence" value="ECO:0007669"/>
    <property type="project" value="TreeGrafter"/>
</dbReference>
<keyword evidence="4" id="KW-1185">Reference proteome</keyword>
<dbReference type="SUPFAM" id="SSF54928">
    <property type="entry name" value="RNA-binding domain, RBD"/>
    <property type="match status" value="2"/>
</dbReference>
<dbReference type="PANTHER" id="PTHR16105:SF0">
    <property type="entry name" value="RNA-BINDING REGION-CONTAINING PROTEIN 3"/>
    <property type="match status" value="1"/>
</dbReference>
<dbReference type="GO" id="GO:0030626">
    <property type="term" value="F:U12 snRNA binding"/>
    <property type="evidence" value="ECO:0007669"/>
    <property type="project" value="TreeGrafter"/>
</dbReference>
<gene>
    <name evidence="3" type="ORF">CSKR_107626</name>
</gene>
<evidence type="ECO:0000256" key="1">
    <source>
        <dbReference type="ARBA" id="ARBA00022884"/>
    </source>
</evidence>
<dbReference type="InterPro" id="IPR012677">
    <property type="entry name" value="Nucleotide-bd_a/b_plait_sf"/>
</dbReference>
<dbReference type="InterPro" id="IPR000504">
    <property type="entry name" value="RRM_dom"/>
</dbReference>
<dbReference type="CDD" id="cd12239">
    <property type="entry name" value="RRM2_RBM40_like"/>
    <property type="match status" value="1"/>
</dbReference>
<dbReference type="GO" id="GO:0005689">
    <property type="term" value="C:U12-type spliceosomal complex"/>
    <property type="evidence" value="ECO:0007669"/>
    <property type="project" value="TreeGrafter"/>
</dbReference>
<dbReference type="Proteomes" id="UP000286415">
    <property type="component" value="Unassembled WGS sequence"/>
</dbReference>
<name>A0A3R7D1Q4_CLOSI</name>
<dbReference type="OrthoDB" id="277802at2759"/>
<evidence type="ECO:0000256" key="2">
    <source>
        <dbReference type="SAM" id="MobiDB-lite"/>
    </source>
</evidence>
<comment type="caution">
    <text evidence="3">The sequence shown here is derived from an EMBL/GenBank/DDBJ whole genome shotgun (WGS) entry which is preliminary data.</text>
</comment>
<dbReference type="PROSITE" id="PS50102">
    <property type="entry name" value="RRM"/>
    <property type="match status" value="1"/>
</dbReference>
<feature type="compositionally biased region" description="Basic residues" evidence="2">
    <location>
        <begin position="274"/>
        <end position="286"/>
    </location>
</feature>
<dbReference type="AlphaFoldDB" id="A0A3R7D1Q4"/>
<organism evidence="3 4">
    <name type="scientific">Clonorchis sinensis</name>
    <name type="common">Chinese liver fluke</name>
    <dbReference type="NCBI Taxonomy" id="79923"/>
    <lineage>
        <taxon>Eukaryota</taxon>
        <taxon>Metazoa</taxon>
        <taxon>Spiralia</taxon>
        <taxon>Lophotrochozoa</taxon>
        <taxon>Platyhelminthes</taxon>
        <taxon>Trematoda</taxon>
        <taxon>Digenea</taxon>
        <taxon>Opisthorchiida</taxon>
        <taxon>Opisthorchiata</taxon>
        <taxon>Opisthorchiidae</taxon>
        <taxon>Clonorchis</taxon>
    </lineage>
</organism>